<feature type="region of interest" description="Disordered" evidence="2">
    <location>
        <begin position="27"/>
        <end position="48"/>
    </location>
</feature>
<evidence type="ECO:0000313" key="3">
    <source>
        <dbReference type="EMBL" id="WAQ86622.1"/>
    </source>
</evidence>
<sequence>MGSCHEFDGWDSDGIALVCLKANLKNSQPNPNSKDSQTKMSVEASRSNAALDLSGKTAVVTGGTQGIGEGIALRCAQLGASRIFIVGRSQERGNAVLERLRAVAAERAHSKQQFEFLQADLSTIKTIKETASEIKKKVGTNGLDYLLMTQGGPPNGLYEENSEGYEKSLVVHCLSRFGLSYLLAESKTLKNESTVVSILSPGSSYSELDLEDLSLKKLHATHPWRPTMLITQGKRDSTLTDAFTLEFNRRYPSVKFYHLFPGFVQTNAAANRGLPFPIPQLGSVFGPILAKIAGNTPTSYSDIPLFFAANPEARKLDGYLFNERLKKIDLGQYNRDQANREKVFEKLRSMF</sequence>
<keyword evidence="1" id="KW-0560">Oxidoreductase</keyword>
<dbReference type="PRINTS" id="PR00081">
    <property type="entry name" value="GDHRDH"/>
</dbReference>
<name>A0ABY7CV86_9BASI</name>
<dbReference type="PANTHER" id="PTHR47534:SF3">
    <property type="entry name" value="ALCOHOL DEHYDROGENASE-LIKE C-TERMINAL DOMAIN-CONTAINING PROTEIN"/>
    <property type="match status" value="1"/>
</dbReference>
<evidence type="ECO:0000313" key="4">
    <source>
        <dbReference type="Proteomes" id="UP001164743"/>
    </source>
</evidence>
<dbReference type="InterPro" id="IPR052228">
    <property type="entry name" value="Sec_Metab_Biosynth_Oxidored"/>
</dbReference>
<evidence type="ECO:0008006" key="5">
    <source>
        <dbReference type="Google" id="ProtNLM"/>
    </source>
</evidence>
<accession>A0ABY7CV86</accession>
<proteinExistence type="predicted"/>
<keyword evidence="4" id="KW-1185">Reference proteome</keyword>
<evidence type="ECO:0000256" key="2">
    <source>
        <dbReference type="SAM" id="MobiDB-lite"/>
    </source>
</evidence>
<dbReference type="RefSeq" id="XP_053022177.1">
    <property type="nucleotide sequence ID" value="XM_053170946.1"/>
</dbReference>
<dbReference type="Pfam" id="PF00106">
    <property type="entry name" value="adh_short"/>
    <property type="match status" value="1"/>
</dbReference>
<dbReference type="EMBL" id="CP110427">
    <property type="protein sequence ID" value="WAQ86622.1"/>
    <property type="molecule type" value="Genomic_DNA"/>
</dbReference>
<evidence type="ECO:0000256" key="1">
    <source>
        <dbReference type="ARBA" id="ARBA00023002"/>
    </source>
</evidence>
<gene>
    <name evidence="3" type="ORF">PtA15_7A348</name>
</gene>
<organism evidence="3 4">
    <name type="scientific">Puccinia triticina</name>
    <dbReference type="NCBI Taxonomy" id="208348"/>
    <lineage>
        <taxon>Eukaryota</taxon>
        <taxon>Fungi</taxon>
        <taxon>Dikarya</taxon>
        <taxon>Basidiomycota</taxon>
        <taxon>Pucciniomycotina</taxon>
        <taxon>Pucciniomycetes</taxon>
        <taxon>Pucciniales</taxon>
        <taxon>Pucciniaceae</taxon>
        <taxon>Puccinia</taxon>
    </lineage>
</organism>
<dbReference type="Proteomes" id="UP001164743">
    <property type="component" value="Chromosome 7A"/>
</dbReference>
<dbReference type="SUPFAM" id="SSF51735">
    <property type="entry name" value="NAD(P)-binding Rossmann-fold domains"/>
    <property type="match status" value="1"/>
</dbReference>
<dbReference type="InterPro" id="IPR036291">
    <property type="entry name" value="NAD(P)-bd_dom_sf"/>
</dbReference>
<dbReference type="InterPro" id="IPR002347">
    <property type="entry name" value="SDR_fam"/>
</dbReference>
<protein>
    <recommendedName>
        <fullName evidence="5">Ketoreductase (KR) domain-containing protein</fullName>
    </recommendedName>
</protein>
<dbReference type="PANTHER" id="PTHR47534">
    <property type="entry name" value="YALI0E05731P"/>
    <property type="match status" value="1"/>
</dbReference>
<reference evidence="3" key="1">
    <citation type="submission" date="2022-10" db="EMBL/GenBank/DDBJ databases">
        <title>Puccinia triticina Genome sequencing and assembly.</title>
        <authorList>
            <person name="Li C."/>
        </authorList>
    </citation>
    <scope>NUCLEOTIDE SEQUENCE</scope>
    <source>
        <strain evidence="3">Pt15</strain>
    </source>
</reference>
<dbReference type="Gene3D" id="3.40.50.720">
    <property type="entry name" value="NAD(P)-binding Rossmann-like Domain"/>
    <property type="match status" value="1"/>
</dbReference>
<dbReference type="GeneID" id="77811841"/>